<comment type="caution">
    <text evidence="2">The sequence shown here is derived from an EMBL/GenBank/DDBJ whole genome shotgun (WGS) entry which is preliminary data.</text>
</comment>
<gene>
    <name evidence="2" type="ORF">PRZ48_008129</name>
</gene>
<dbReference type="InterPro" id="IPR011008">
    <property type="entry name" value="Dimeric_a/b-barrel"/>
</dbReference>
<proteinExistence type="predicted"/>
<accession>A0ABR0EFV7</accession>
<sequence>MSQDEEIHNIAILSPKPEKAERVRPLLSPLPSSTNPPTQLHTLLHTLITHVHATEPTTLRYLMLTAPSTSTPDTDDIIFIEKYASQAANEKHVQSEEFQKVFTAIGEEGLLRSEMVLKRGRVVGGFDLDRKFV</sequence>
<dbReference type="SUPFAM" id="SSF54909">
    <property type="entry name" value="Dimeric alpha+beta barrel"/>
    <property type="match status" value="1"/>
</dbReference>
<reference evidence="2 3" key="1">
    <citation type="journal article" date="2023" name="G3 (Bethesda)">
        <title>A chromosome-level genome assembly of Zasmidium syzygii isolated from banana leaves.</title>
        <authorList>
            <person name="van Westerhoven A.C."/>
            <person name="Mehrabi R."/>
            <person name="Talebi R."/>
            <person name="Steentjes M.B.F."/>
            <person name="Corcolon B."/>
            <person name="Chong P.A."/>
            <person name="Kema G.H.J."/>
            <person name="Seidl M.F."/>
        </authorList>
    </citation>
    <scope>NUCLEOTIDE SEQUENCE [LARGE SCALE GENOMIC DNA]</scope>
    <source>
        <strain evidence="2 3">P124</strain>
    </source>
</reference>
<dbReference type="Proteomes" id="UP001305779">
    <property type="component" value="Unassembled WGS sequence"/>
</dbReference>
<feature type="domain" description="ABM" evidence="1">
    <location>
        <begin position="40"/>
        <end position="101"/>
    </location>
</feature>
<dbReference type="InterPro" id="IPR007138">
    <property type="entry name" value="ABM_dom"/>
</dbReference>
<protein>
    <recommendedName>
        <fullName evidence="1">ABM domain-containing protein</fullName>
    </recommendedName>
</protein>
<dbReference type="PANTHER" id="PTHR40624:SF1">
    <property type="entry name" value="BIOSYNTHESIS MONOOXYGENASE, PUTATIVE (AFU_ORTHOLOGUE AFUA_1G12025)-RELATED"/>
    <property type="match status" value="1"/>
</dbReference>
<evidence type="ECO:0000313" key="2">
    <source>
        <dbReference type="EMBL" id="KAK4499943.1"/>
    </source>
</evidence>
<organism evidence="2 3">
    <name type="scientific">Zasmidium cellare</name>
    <name type="common">Wine cellar mold</name>
    <name type="synonym">Racodium cellare</name>
    <dbReference type="NCBI Taxonomy" id="395010"/>
    <lineage>
        <taxon>Eukaryota</taxon>
        <taxon>Fungi</taxon>
        <taxon>Dikarya</taxon>
        <taxon>Ascomycota</taxon>
        <taxon>Pezizomycotina</taxon>
        <taxon>Dothideomycetes</taxon>
        <taxon>Dothideomycetidae</taxon>
        <taxon>Mycosphaerellales</taxon>
        <taxon>Mycosphaerellaceae</taxon>
        <taxon>Zasmidium</taxon>
    </lineage>
</organism>
<evidence type="ECO:0000259" key="1">
    <source>
        <dbReference type="Pfam" id="PF03992"/>
    </source>
</evidence>
<dbReference type="Gene3D" id="3.30.70.100">
    <property type="match status" value="1"/>
</dbReference>
<name>A0ABR0EFV7_ZASCE</name>
<dbReference type="EMBL" id="JAXOVC010000006">
    <property type="protein sequence ID" value="KAK4499943.1"/>
    <property type="molecule type" value="Genomic_DNA"/>
</dbReference>
<keyword evidence="3" id="KW-1185">Reference proteome</keyword>
<dbReference type="PANTHER" id="PTHR40624">
    <property type="entry name" value="BIOSYNTHESIS MONOOXYGENASE, PUTATIVE (AFU_ORTHOLOGUE AFUA_1G12025)-RELATED"/>
    <property type="match status" value="1"/>
</dbReference>
<dbReference type="Pfam" id="PF03992">
    <property type="entry name" value="ABM"/>
    <property type="match status" value="1"/>
</dbReference>
<evidence type="ECO:0000313" key="3">
    <source>
        <dbReference type="Proteomes" id="UP001305779"/>
    </source>
</evidence>